<evidence type="ECO:0000256" key="2">
    <source>
        <dbReference type="ARBA" id="ARBA00035707"/>
    </source>
</evidence>
<reference evidence="5" key="1">
    <citation type="submission" date="2023-11" db="UniProtKB">
        <authorList>
            <consortium name="WormBaseParasite"/>
        </authorList>
    </citation>
    <scope>IDENTIFICATION</scope>
</reference>
<dbReference type="InterPro" id="IPR047865">
    <property type="entry name" value="Ribosomal_uL10_bac_type"/>
</dbReference>
<protein>
    <recommendedName>
        <fullName evidence="2">Large ribosomal subunit protein uL10m</fullName>
    </recommendedName>
    <alternativeName>
        <fullName evidence="3">39S ribosomal protein L10, mitochondrial</fullName>
    </alternativeName>
</protein>
<dbReference type="Proteomes" id="UP000050790">
    <property type="component" value="Unassembled WGS sequence"/>
</dbReference>
<dbReference type="SUPFAM" id="SSF160369">
    <property type="entry name" value="Ribosomal protein L10-like"/>
    <property type="match status" value="1"/>
</dbReference>
<dbReference type="InterPro" id="IPR043141">
    <property type="entry name" value="Ribosomal_uL10-like_sf"/>
</dbReference>
<evidence type="ECO:0000256" key="3">
    <source>
        <dbReference type="ARBA" id="ARBA00035716"/>
    </source>
</evidence>
<evidence type="ECO:0000313" key="4">
    <source>
        <dbReference type="Proteomes" id="UP000050790"/>
    </source>
</evidence>
<name>A0AA85A542_9TREM</name>
<dbReference type="AlphaFoldDB" id="A0AA85A542"/>
<evidence type="ECO:0000313" key="5">
    <source>
        <dbReference type="WBParaSite" id="SMRG1_64270.1"/>
    </source>
</evidence>
<evidence type="ECO:0000256" key="1">
    <source>
        <dbReference type="ARBA" id="ARBA00008889"/>
    </source>
</evidence>
<dbReference type="Gene3D" id="3.30.70.1730">
    <property type="match status" value="1"/>
</dbReference>
<dbReference type="WBParaSite" id="SMRG1_64270.1">
    <property type="protein sequence ID" value="SMRG1_64270.1"/>
    <property type="gene ID" value="SMRG1_64270"/>
</dbReference>
<proteinExistence type="inferred from homology"/>
<organism evidence="4 5">
    <name type="scientific">Schistosoma margrebowiei</name>
    <dbReference type="NCBI Taxonomy" id="48269"/>
    <lineage>
        <taxon>Eukaryota</taxon>
        <taxon>Metazoa</taxon>
        <taxon>Spiralia</taxon>
        <taxon>Lophotrochozoa</taxon>
        <taxon>Platyhelminthes</taxon>
        <taxon>Trematoda</taxon>
        <taxon>Digenea</taxon>
        <taxon>Strigeidida</taxon>
        <taxon>Schistosomatoidea</taxon>
        <taxon>Schistosomatidae</taxon>
        <taxon>Schistosoma</taxon>
    </lineage>
</organism>
<comment type="similarity">
    <text evidence="1">Belongs to the universal ribosomal protein uL10 family.</text>
</comment>
<dbReference type="PANTHER" id="PTHR11560">
    <property type="entry name" value="39S RIBOSOMAL PROTEIN L10, MITOCHONDRIAL"/>
    <property type="match status" value="1"/>
</dbReference>
<sequence length="280" mass="32743">MAVETKSQVLRYLRITKLFNAQAMNQIPIFHNIRFCLLGRTGQSIRFRYVPDPGTLEQRLFREVTKAVIPPINVNPVEQRLRRQEENRLRQENNPYRNFLIERAKEDFLKPMNNNMVLVFQQLCHKAREMVPVKNKLFLKDMHFKGFPLSILREASKGTRYEMFTRYMLHSNIPNTYLFSEPTPEKCRYAINITKKVHFLLLLGGIVDYRIMTVQQLNEFAALSSQGLDGARSHLVMLLEQNRGGQIVQDLNYHQSFIVNGLKKLYDETKNSNESSSSDS</sequence>
<accession>A0AA85A542</accession>